<dbReference type="EMBL" id="NBNE01000338">
    <property type="protein sequence ID" value="OWZ20307.1"/>
    <property type="molecule type" value="Genomic_DNA"/>
</dbReference>
<dbReference type="OrthoDB" id="125935at2759"/>
<keyword evidence="3" id="KW-1185">Reference proteome</keyword>
<dbReference type="GO" id="GO:0005634">
    <property type="term" value="C:nucleus"/>
    <property type="evidence" value="ECO:0007669"/>
    <property type="project" value="TreeGrafter"/>
</dbReference>
<feature type="domain" description="DDE-1" evidence="1">
    <location>
        <begin position="73"/>
        <end position="270"/>
    </location>
</feature>
<dbReference type="InterPro" id="IPR050863">
    <property type="entry name" value="CenT-Element_Derived"/>
</dbReference>
<protein>
    <recommendedName>
        <fullName evidence="1">DDE-1 domain-containing protein</fullName>
    </recommendedName>
</protein>
<dbReference type="Pfam" id="PF03184">
    <property type="entry name" value="DDE_1"/>
    <property type="match status" value="1"/>
</dbReference>
<dbReference type="GO" id="GO:0003677">
    <property type="term" value="F:DNA binding"/>
    <property type="evidence" value="ECO:0007669"/>
    <property type="project" value="TreeGrafter"/>
</dbReference>
<dbReference type="AlphaFoldDB" id="A0A225WTB2"/>
<proteinExistence type="predicted"/>
<reference evidence="3" key="1">
    <citation type="submission" date="2017-03" db="EMBL/GenBank/DDBJ databases">
        <title>Phytopthora megakarya and P. palmivora, two closely related causual agents of cacao black pod achieved similar genome size and gene model numbers by different mechanisms.</title>
        <authorList>
            <person name="Ali S."/>
            <person name="Shao J."/>
            <person name="Larry D.J."/>
            <person name="Kronmiller B."/>
            <person name="Shen D."/>
            <person name="Strem M.D."/>
            <person name="Melnick R.L."/>
            <person name="Guiltinan M.J."/>
            <person name="Tyler B.M."/>
            <person name="Meinhardt L.W."/>
            <person name="Bailey B.A."/>
        </authorList>
    </citation>
    <scope>NUCLEOTIDE SEQUENCE [LARGE SCALE GENOMIC DNA]</scope>
    <source>
        <strain evidence="3">zdho120</strain>
    </source>
</reference>
<gene>
    <name evidence="2" type="ORF">PHMEG_0005294</name>
</gene>
<name>A0A225WTB2_9STRA</name>
<evidence type="ECO:0000259" key="1">
    <source>
        <dbReference type="Pfam" id="PF03184"/>
    </source>
</evidence>
<dbReference type="Proteomes" id="UP000198211">
    <property type="component" value="Unassembled WGS sequence"/>
</dbReference>
<evidence type="ECO:0000313" key="2">
    <source>
        <dbReference type="EMBL" id="OWZ20307.1"/>
    </source>
</evidence>
<accession>A0A225WTB2</accession>
<comment type="caution">
    <text evidence="2">The sequence shown here is derived from an EMBL/GenBank/DDBJ whole genome shotgun (WGS) entry which is preliminary data.</text>
</comment>
<dbReference type="PANTHER" id="PTHR19303:SF57">
    <property type="entry name" value="HTH CENPB-TYPE DOMAIN-CONTAINING PROTEIN"/>
    <property type="match status" value="1"/>
</dbReference>
<sequence>MRFKTRQGQIRPPDLQQIGEKFAIDVKTKAAEIGATRIYNADQTAVFFEYLPKQTLAKKGSKTVWVKCGGKSKDRATAMILGDSTGAKYPPFVIFKMKPSKIKETRDKNESERHGFSLSMWKKHIVKAQNDTGMQVYTNTKGWWNHKMTINFLQFHFSNRQNMSEPILLLLDDFSGHWTEDVIEYAKTINVTLMKVPPNATSVSQPADATWNGPLKVRLRNMWIQYLREKLRARKPGDAFKLKAPSRGMLCEWIHSTWSDVEASTIVSGFRKCGFVERDVGPETINETSAEQEDFADDIIEEVIEAGWIDQDVGSFTLDDDFDEIFRSVVEHNTE</sequence>
<dbReference type="PANTHER" id="PTHR19303">
    <property type="entry name" value="TRANSPOSON"/>
    <property type="match status" value="1"/>
</dbReference>
<dbReference type="STRING" id="4795.A0A225WTB2"/>
<dbReference type="InterPro" id="IPR004875">
    <property type="entry name" value="DDE_SF_endonuclease_dom"/>
</dbReference>
<evidence type="ECO:0000313" key="3">
    <source>
        <dbReference type="Proteomes" id="UP000198211"/>
    </source>
</evidence>
<organism evidence="2 3">
    <name type="scientific">Phytophthora megakarya</name>
    <dbReference type="NCBI Taxonomy" id="4795"/>
    <lineage>
        <taxon>Eukaryota</taxon>
        <taxon>Sar</taxon>
        <taxon>Stramenopiles</taxon>
        <taxon>Oomycota</taxon>
        <taxon>Peronosporomycetes</taxon>
        <taxon>Peronosporales</taxon>
        <taxon>Peronosporaceae</taxon>
        <taxon>Phytophthora</taxon>
    </lineage>
</organism>